<dbReference type="Proteomes" id="UP001283361">
    <property type="component" value="Unassembled WGS sequence"/>
</dbReference>
<gene>
    <name evidence="2" type="ORF">RRG08_016103</name>
</gene>
<evidence type="ECO:0000313" key="3">
    <source>
        <dbReference type="Proteomes" id="UP001283361"/>
    </source>
</evidence>
<dbReference type="EMBL" id="JAWDGP010003608">
    <property type="protein sequence ID" value="KAK3772692.1"/>
    <property type="molecule type" value="Genomic_DNA"/>
</dbReference>
<name>A0AAE0ZQD2_9GAST</name>
<sequence length="153" mass="17981">MPRKLYYHLAPLRLVLYICLQMDDQNQCRENCTIIWLRFVLFYTSACKWTTRINAEKTVLSSGSASSCSIHLPANGRPESMPRKLYYHLAPLRLVLYICLQMDDQNQCRENCTIIWLRFFLFYTSANERPESMPRKSHKHGEDSLTSLKLPTD</sequence>
<accession>A0AAE0ZQD2</accession>
<comment type="caution">
    <text evidence="2">The sequence shown here is derived from an EMBL/GenBank/DDBJ whole genome shotgun (WGS) entry which is preliminary data.</text>
</comment>
<evidence type="ECO:0000313" key="2">
    <source>
        <dbReference type="EMBL" id="KAK3772692.1"/>
    </source>
</evidence>
<evidence type="ECO:0000256" key="1">
    <source>
        <dbReference type="SAM" id="MobiDB-lite"/>
    </source>
</evidence>
<proteinExistence type="predicted"/>
<dbReference type="AlphaFoldDB" id="A0AAE0ZQD2"/>
<organism evidence="2 3">
    <name type="scientific">Elysia crispata</name>
    <name type="common">lettuce slug</name>
    <dbReference type="NCBI Taxonomy" id="231223"/>
    <lineage>
        <taxon>Eukaryota</taxon>
        <taxon>Metazoa</taxon>
        <taxon>Spiralia</taxon>
        <taxon>Lophotrochozoa</taxon>
        <taxon>Mollusca</taxon>
        <taxon>Gastropoda</taxon>
        <taxon>Heterobranchia</taxon>
        <taxon>Euthyneura</taxon>
        <taxon>Panpulmonata</taxon>
        <taxon>Sacoglossa</taxon>
        <taxon>Placobranchoidea</taxon>
        <taxon>Plakobranchidae</taxon>
        <taxon>Elysia</taxon>
    </lineage>
</organism>
<feature type="region of interest" description="Disordered" evidence="1">
    <location>
        <begin position="130"/>
        <end position="153"/>
    </location>
</feature>
<protein>
    <submittedName>
        <fullName evidence="2">Uncharacterized protein</fullName>
    </submittedName>
</protein>
<reference evidence="2" key="1">
    <citation type="journal article" date="2023" name="G3 (Bethesda)">
        <title>A reference genome for the long-term kleptoplast-retaining sea slug Elysia crispata morphotype clarki.</title>
        <authorList>
            <person name="Eastman K.E."/>
            <person name="Pendleton A.L."/>
            <person name="Shaikh M.A."/>
            <person name="Suttiyut T."/>
            <person name="Ogas R."/>
            <person name="Tomko P."/>
            <person name="Gavelis G."/>
            <person name="Widhalm J.R."/>
            <person name="Wisecaver J.H."/>
        </authorList>
    </citation>
    <scope>NUCLEOTIDE SEQUENCE</scope>
    <source>
        <strain evidence="2">ECLA1</strain>
    </source>
</reference>
<feature type="compositionally biased region" description="Polar residues" evidence="1">
    <location>
        <begin position="144"/>
        <end position="153"/>
    </location>
</feature>
<keyword evidence="3" id="KW-1185">Reference proteome</keyword>